<dbReference type="GO" id="GO:0005886">
    <property type="term" value="C:plasma membrane"/>
    <property type="evidence" value="ECO:0007669"/>
    <property type="project" value="UniProtKB-SubCell"/>
</dbReference>
<dbReference type="InterPro" id="IPR050833">
    <property type="entry name" value="Poly_Biosynth_Transport"/>
</dbReference>
<proteinExistence type="predicted"/>
<evidence type="ECO:0000256" key="3">
    <source>
        <dbReference type="ARBA" id="ARBA00022692"/>
    </source>
</evidence>
<feature type="transmembrane region" description="Helical" evidence="6">
    <location>
        <begin position="123"/>
        <end position="146"/>
    </location>
</feature>
<feature type="transmembrane region" description="Helical" evidence="6">
    <location>
        <begin position="268"/>
        <end position="286"/>
    </location>
</feature>
<gene>
    <name evidence="7" type="primary">rfbE</name>
    <name evidence="7" type="ORF">PKF023_03120</name>
</gene>
<evidence type="ECO:0000256" key="6">
    <source>
        <dbReference type="SAM" id="Phobius"/>
    </source>
</evidence>
<comment type="subcellular location">
    <subcellularLocation>
        <location evidence="1">Cell membrane</location>
        <topology evidence="1">Multi-pass membrane protein</topology>
    </subcellularLocation>
</comment>
<name>A0A9C7CS19_9BURK</name>
<evidence type="ECO:0000256" key="5">
    <source>
        <dbReference type="ARBA" id="ARBA00023136"/>
    </source>
</evidence>
<feature type="transmembrane region" description="Helical" evidence="6">
    <location>
        <begin position="339"/>
        <end position="363"/>
    </location>
</feature>
<organism evidence="7">
    <name type="scientific">Polynucleobacter yangtzensis</name>
    <dbReference type="NCBI Taxonomy" id="1743159"/>
    <lineage>
        <taxon>Bacteria</taxon>
        <taxon>Pseudomonadati</taxon>
        <taxon>Pseudomonadota</taxon>
        <taxon>Betaproteobacteria</taxon>
        <taxon>Burkholderiales</taxon>
        <taxon>Burkholderiaceae</taxon>
        <taxon>Polynucleobacter</taxon>
    </lineage>
</organism>
<evidence type="ECO:0000313" key="7">
    <source>
        <dbReference type="EMBL" id="BDT76509.1"/>
    </source>
</evidence>
<keyword evidence="4 6" id="KW-1133">Transmembrane helix</keyword>
<keyword evidence="5 6" id="KW-0472">Membrane</keyword>
<dbReference type="RefSeq" id="WP_281742871.1">
    <property type="nucleotide sequence ID" value="NZ_AP026973.1"/>
</dbReference>
<feature type="transmembrane region" description="Helical" evidence="6">
    <location>
        <begin position="375"/>
        <end position="394"/>
    </location>
</feature>
<dbReference type="PANTHER" id="PTHR30250">
    <property type="entry name" value="PST FAMILY PREDICTED COLANIC ACID TRANSPORTER"/>
    <property type="match status" value="1"/>
</dbReference>
<feature type="transmembrane region" description="Helical" evidence="6">
    <location>
        <begin position="306"/>
        <end position="327"/>
    </location>
</feature>
<feature type="transmembrane region" description="Helical" evidence="6">
    <location>
        <begin position="429"/>
        <end position="448"/>
    </location>
</feature>
<reference evidence="7" key="1">
    <citation type="submission" date="2022-11" db="EMBL/GenBank/DDBJ databases">
        <title>Complete Genome Sequences of three Polynucleobacter sp. Subcluster PnecC Strains KF022, KF023, and KF032 Isolated from a Shallow Eutrophic Lake in Japan.</title>
        <authorList>
            <person name="Ogata Y."/>
            <person name="Watanabe K."/>
            <person name="Takemine S."/>
            <person name="Shindo C."/>
            <person name="Kurokawa R."/>
            <person name="Suda W."/>
        </authorList>
    </citation>
    <scope>NUCLEOTIDE SEQUENCE</scope>
    <source>
        <strain evidence="7">KF023</strain>
    </source>
</reference>
<keyword evidence="2" id="KW-1003">Cell membrane</keyword>
<dbReference type="InterPro" id="IPR002797">
    <property type="entry name" value="Polysacc_synth"/>
</dbReference>
<feature type="transmembrane region" description="Helical" evidence="6">
    <location>
        <begin position="82"/>
        <end position="103"/>
    </location>
</feature>
<evidence type="ECO:0000256" key="2">
    <source>
        <dbReference type="ARBA" id="ARBA00022475"/>
    </source>
</evidence>
<accession>A0A9C7CS19</accession>
<dbReference type="CDD" id="cd13128">
    <property type="entry name" value="MATE_Wzx_like"/>
    <property type="match status" value="1"/>
</dbReference>
<evidence type="ECO:0000256" key="4">
    <source>
        <dbReference type="ARBA" id="ARBA00022989"/>
    </source>
</evidence>
<feature type="transmembrane region" description="Helical" evidence="6">
    <location>
        <begin position="454"/>
        <end position="474"/>
    </location>
</feature>
<dbReference type="PANTHER" id="PTHR30250:SF26">
    <property type="entry name" value="PSMA PROTEIN"/>
    <property type="match status" value="1"/>
</dbReference>
<feature type="transmembrane region" description="Helical" evidence="6">
    <location>
        <begin position="184"/>
        <end position="204"/>
    </location>
</feature>
<feature type="transmembrane region" description="Helical" evidence="6">
    <location>
        <begin position="41"/>
        <end position="62"/>
    </location>
</feature>
<dbReference type="KEGG" id="pyt:PKF023_03120"/>
<protein>
    <submittedName>
        <fullName evidence="7">O-antigen transporter</fullName>
    </submittedName>
</protein>
<feature type="transmembrane region" description="Helical" evidence="6">
    <location>
        <begin position="158"/>
        <end position="178"/>
    </location>
</feature>
<dbReference type="Pfam" id="PF01943">
    <property type="entry name" value="Polysacc_synt"/>
    <property type="match status" value="1"/>
</dbReference>
<dbReference type="Proteomes" id="UP001211097">
    <property type="component" value="Chromosome"/>
</dbReference>
<sequence>MSSVKKNIAWSLSSNVSPLLAGLILFPKIIAAYGLEQFGLLTLAWAFIGYFSLFDLGLSRALTQKVSDYMSKDKSPQEIAQLIRTGFISMWLLGILGGLVLWLCSPLILNHFLKISDALQADSLQAFGLLALSIPLVVHTAGLRAVLDALHLFKSTSLIRTVLGVGTFLAPYLASLVSPTLTSAVISLIITRLITWLLYLYAVYHSKILIFKTKLFNLEQLKSLLQFSGWMTISNIISPLMEYMDRFMIASILGVVATSYYVGPTEVIFKLFIIPGSIAGVLFPLFSKTWQKDPIHTAHLLKQGFLYTLLLLFPASVLLVFFATDWLSLWLTPEFAEQARLVVCWLTIGVLINSTAQIVFAKVQGSGRSDWTAKLHLAEVLPYLGLLYACLYWWGIAGAAVAWCIRVSIDLIGLLVFTKKINPDNFKVLHLPLWTLLLSVGLLIPSVFNASLQIRLIEAFLILTMYLLILIKVLKADGMLEKIMQALRSKRST</sequence>
<evidence type="ECO:0000256" key="1">
    <source>
        <dbReference type="ARBA" id="ARBA00004651"/>
    </source>
</evidence>
<dbReference type="EMBL" id="AP026973">
    <property type="protein sequence ID" value="BDT76509.1"/>
    <property type="molecule type" value="Genomic_DNA"/>
</dbReference>
<keyword evidence="3 6" id="KW-0812">Transmembrane</keyword>
<dbReference type="AlphaFoldDB" id="A0A9C7CS19"/>